<dbReference type="InterPro" id="IPR050582">
    <property type="entry name" value="HAD-like_SerB"/>
</dbReference>
<name>A0A071LFS8_PSEAI</name>
<dbReference type="PATRIC" id="fig|287.1477.peg.5933"/>
<sequence>MNETVSLETREVRFLSVFDFDGTLTYRDSFVPFLRFAFGNRVFVRRMLRMAGPSLAYLCRRIGRDDLKARLIATFLTDVPVHVLEERALAYQNRFWETLMRPHALTAVADQVSSGSTVTICSASPSLLLRPFAEKLGVHLIATELEVVDGVLTGRIVGRNCRRDEKVCRLERHYGPLTQYSLRAWGDSRGDTELLAAALERFWKPFR</sequence>
<dbReference type="Proteomes" id="UP001297540">
    <property type="component" value="Chromosome"/>
</dbReference>
<dbReference type="Gene3D" id="3.40.50.1000">
    <property type="entry name" value="HAD superfamily/HAD-like"/>
    <property type="match status" value="1"/>
</dbReference>
<protein>
    <submittedName>
        <fullName evidence="2">HAD-IB family phosphatase</fullName>
    </submittedName>
</protein>
<dbReference type="PANTHER" id="PTHR43344:SF14">
    <property type="entry name" value="HAD-IB FAMILY HYDROLASE"/>
    <property type="match status" value="1"/>
</dbReference>
<dbReference type="EMBL" id="CP136986">
    <property type="protein sequence ID" value="WOS78097.1"/>
    <property type="molecule type" value="Genomic_DNA"/>
</dbReference>
<dbReference type="Gene3D" id="1.20.1440.100">
    <property type="entry name" value="SG protein - dephosphorylation function"/>
    <property type="match status" value="1"/>
</dbReference>
<reference evidence="2 4" key="3">
    <citation type="submission" date="2019-11" db="EMBL/GenBank/DDBJ databases">
        <title>Genomes of ocular Pseudomonas aeruginosa isolates.</title>
        <authorList>
            <person name="Khan M."/>
            <person name="Rice S.A."/>
            <person name="Willcox M.D.P."/>
            <person name="Stapleton F."/>
        </authorList>
    </citation>
    <scope>NUCLEOTIDE SEQUENCE [LARGE SCALE GENOMIC DNA]</scope>
    <source>
        <strain evidence="2 4">PA221</strain>
    </source>
</reference>
<reference evidence="1" key="1">
    <citation type="submission" date="2014-09" db="EMBL/GenBank/DDBJ databases">
        <authorList>
            <person name="Wibberg Daniel"/>
        </authorList>
    </citation>
    <scope>NUCLEOTIDE SEQUENCE</scope>
    <source>
        <strain evidence="1">MH19</strain>
        <plasmid evidence="1">pPAMH19</plasmid>
    </source>
</reference>
<dbReference type="GO" id="GO:0005737">
    <property type="term" value="C:cytoplasm"/>
    <property type="evidence" value="ECO:0007669"/>
    <property type="project" value="TreeGrafter"/>
</dbReference>
<dbReference type="AlphaFoldDB" id="A0A071LFS8"/>
<dbReference type="GO" id="GO:0000287">
    <property type="term" value="F:magnesium ion binding"/>
    <property type="evidence" value="ECO:0007669"/>
    <property type="project" value="TreeGrafter"/>
</dbReference>
<dbReference type="SUPFAM" id="SSF56784">
    <property type="entry name" value="HAD-like"/>
    <property type="match status" value="1"/>
</dbReference>
<evidence type="ECO:0000313" key="3">
    <source>
        <dbReference type="EMBL" id="WOS78097.1"/>
    </source>
</evidence>
<dbReference type="GO" id="GO:0006564">
    <property type="term" value="P:L-serine biosynthetic process"/>
    <property type="evidence" value="ECO:0007669"/>
    <property type="project" value="TreeGrafter"/>
</dbReference>
<reference evidence="3" key="4">
    <citation type="submission" date="2023-06" db="EMBL/GenBank/DDBJ databases">
        <authorList>
            <consortium name="Clinical and Environmental Microbiology Branch: Whole genome sequencing antimicrobial resistance pathogens in the healthcare setting"/>
        </authorList>
    </citation>
    <scope>NUCLEOTIDE SEQUENCE</scope>
    <source>
        <strain evidence="3">2021CK-01020</strain>
    </source>
</reference>
<evidence type="ECO:0000313" key="1">
    <source>
        <dbReference type="EMBL" id="CEO58214.1"/>
    </source>
</evidence>
<dbReference type="EMBL" id="WOAD01000016">
    <property type="protein sequence ID" value="MUI37048.1"/>
    <property type="molecule type" value="Genomic_DNA"/>
</dbReference>
<dbReference type="KEGG" id="paeb:NCGM1900_6408"/>
<accession>A0A071LFS8</accession>
<dbReference type="InterPro" id="IPR023214">
    <property type="entry name" value="HAD_sf"/>
</dbReference>
<dbReference type="InterPro" id="IPR006385">
    <property type="entry name" value="HAD_hydro_SerB1"/>
</dbReference>
<organism evidence="1">
    <name type="scientific">Pseudomonas aeruginosa</name>
    <dbReference type="NCBI Taxonomy" id="287"/>
    <lineage>
        <taxon>Bacteria</taxon>
        <taxon>Pseudomonadati</taxon>
        <taxon>Pseudomonadota</taxon>
        <taxon>Gammaproteobacteria</taxon>
        <taxon>Pseudomonadales</taxon>
        <taxon>Pseudomonadaceae</taxon>
        <taxon>Pseudomonas</taxon>
    </lineage>
</organism>
<geneLocation type="plasmid" evidence="1">
    <name>pPAMH19</name>
</geneLocation>
<keyword evidence="1" id="KW-0614">Plasmid</keyword>
<evidence type="ECO:0000313" key="4">
    <source>
        <dbReference type="Proteomes" id="UP000433532"/>
    </source>
</evidence>
<dbReference type="EMBL" id="LN809998">
    <property type="protein sequence ID" value="CEO58214.1"/>
    <property type="molecule type" value="Genomic_DNA"/>
</dbReference>
<dbReference type="PANTHER" id="PTHR43344">
    <property type="entry name" value="PHOSPHOSERINE PHOSPHATASE"/>
    <property type="match status" value="1"/>
</dbReference>
<gene>
    <name evidence="2" type="ORF">GNQ48_18760</name>
    <name evidence="3" type="ORF">L4V69_37440</name>
    <name evidence="1" type="ORF">PAMH19_p0004</name>
</gene>
<dbReference type="Pfam" id="PF12710">
    <property type="entry name" value="HAD"/>
    <property type="match status" value="1"/>
</dbReference>
<reference evidence="3" key="5">
    <citation type="submission" date="2023-10" db="EMBL/GenBank/DDBJ databases">
        <title>Pathogen: clinical or host-associated sample.</title>
        <authorList>
            <person name="Hergert J."/>
            <person name="Casey R."/>
            <person name="Wagner J."/>
            <person name="Young E.L."/>
            <person name="Oakeson K.F."/>
        </authorList>
    </citation>
    <scope>NUCLEOTIDE SEQUENCE</scope>
    <source>
        <strain evidence="3">2021CK-01020</strain>
    </source>
</reference>
<dbReference type="NCBIfam" id="TIGR01488">
    <property type="entry name" value="HAD-SF-IB"/>
    <property type="match status" value="1"/>
</dbReference>
<dbReference type="InterPro" id="IPR036412">
    <property type="entry name" value="HAD-like_sf"/>
</dbReference>
<evidence type="ECO:0000313" key="2">
    <source>
        <dbReference type="EMBL" id="MUI37048.1"/>
    </source>
</evidence>
<dbReference type="RefSeq" id="WP_003097106.1">
    <property type="nucleotide sequence ID" value="NZ_AP014622.1"/>
</dbReference>
<dbReference type="NCBIfam" id="TIGR01490">
    <property type="entry name" value="HAD-SF-IB-hyp1"/>
    <property type="match status" value="1"/>
</dbReference>
<proteinExistence type="predicted"/>
<dbReference type="Proteomes" id="UP000433532">
    <property type="component" value="Unassembled WGS sequence"/>
</dbReference>
<reference evidence="1" key="2">
    <citation type="journal article" date="2015" name="Genome Announc.">
        <title>Genome Sequence of the Urethral Catheter Isolate Pseudomonas aeruginosa MH19.</title>
        <authorList>
            <person name="Vorholter F.J."/>
            <person name="Tielen P."/>
            <person name="Wibberg D."/>
            <person name="Narten M."/>
            <person name="Schobert M."/>
            <person name="Tupker R."/>
            <person name="Blom J."/>
            <person name="Schatschneider S."/>
            <person name="Winkler A."/>
            <person name="Albersmeier A."/>
            <person name="Goesmann A."/>
            <person name="Puhler A."/>
            <person name="Jahn D."/>
        </authorList>
    </citation>
    <scope>NUCLEOTIDE SEQUENCE [LARGE SCALE GENOMIC DNA]</scope>
    <source>
        <strain evidence="1">MH19</strain>
        <plasmid evidence="1">pPAMH19</plasmid>
    </source>
</reference>
<dbReference type="GO" id="GO:0036424">
    <property type="term" value="F:L-phosphoserine phosphatase activity"/>
    <property type="evidence" value="ECO:0007669"/>
    <property type="project" value="TreeGrafter"/>
</dbReference>